<evidence type="ECO:0000313" key="5">
    <source>
        <dbReference type="Proteomes" id="UP000305282"/>
    </source>
</evidence>
<keyword evidence="1" id="KW-0805">Transcription regulation</keyword>
<accession>A0A4S5EQ90</accession>
<feature type="region of interest" description="Disordered" evidence="3">
    <location>
        <begin position="71"/>
        <end position="176"/>
    </location>
</feature>
<gene>
    <name evidence="4" type="ORF">E7Y31_13040</name>
</gene>
<reference evidence="4 5" key="1">
    <citation type="submission" date="2019-04" db="EMBL/GenBank/DDBJ databases">
        <title>Draft genome sequences for three unisolated Alnus-infective Frankia Sp+ strains, AgTrS, AiOr and AvVan, the first sequenced Frankia strains able to sporulate in-planta.</title>
        <authorList>
            <person name="Bethencourt L."/>
            <person name="Vautrin F."/>
            <person name="Taib N."/>
            <person name="Dubost A."/>
            <person name="Castro-Garcia L."/>
            <person name="Imbaud O."/>
            <person name="Abrouk D."/>
            <person name="Fournier P."/>
            <person name="Briolay J."/>
            <person name="Nguyen A."/>
            <person name="Normand P."/>
            <person name="Fernandez M.P."/>
            <person name="Brochier-Armanet C."/>
            <person name="Herrera-Belaroussi A."/>
        </authorList>
    </citation>
    <scope>NUCLEOTIDE SEQUENCE [LARGE SCALE GENOMIC DNA]</scope>
    <source>
        <strain evidence="4 5">AvVan</strain>
    </source>
</reference>
<dbReference type="InterPro" id="IPR041916">
    <property type="entry name" value="Anti_sigma_zinc_sf"/>
</dbReference>
<evidence type="ECO:0000313" key="4">
    <source>
        <dbReference type="EMBL" id="THJ74180.1"/>
    </source>
</evidence>
<name>A0A4S5EQ90_9ACTN</name>
<evidence type="ECO:0000256" key="1">
    <source>
        <dbReference type="ARBA" id="ARBA00023015"/>
    </source>
</evidence>
<dbReference type="AlphaFoldDB" id="A0A4S5EQ90"/>
<organism evidence="4 5">
    <name type="scientific">Candidatus Frankia alpina</name>
    <dbReference type="NCBI Taxonomy" id="2699483"/>
    <lineage>
        <taxon>Bacteria</taxon>
        <taxon>Bacillati</taxon>
        <taxon>Actinomycetota</taxon>
        <taxon>Actinomycetes</taxon>
        <taxon>Frankiales</taxon>
        <taxon>Frankiaceae</taxon>
        <taxon>Frankia</taxon>
    </lineage>
</organism>
<dbReference type="OrthoDB" id="3743969at2"/>
<sequence length="243" mass="24833">MTEHLGDRISPLIDHQLDHSARDRALAHLAGCGDCQREVAALRQVKARLVALGDPALPENVTDRLLRIGAGMAGPAHPEPERRRSPPGSGGVAAGARPAGAVPPARAASTAAGRVASRGGTRRRAPESPGGTGHGARAAPRRGAARRPGAGPGRTGDRLRWPPSPPPRPVQKRSSMRRTLLGSAALLMLAVTGAAVADGRGSARPNGPIAVPTVSSVVAPGSSTGGSLRLIPMFAPMKVSLHR</sequence>
<feature type="compositionally biased region" description="Low complexity" evidence="3">
    <location>
        <begin position="94"/>
        <end position="119"/>
    </location>
</feature>
<keyword evidence="5" id="KW-1185">Reference proteome</keyword>
<protein>
    <submittedName>
        <fullName evidence="4">Zf-HC2 domain-containing protein</fullName>
    </submittedName>
</protein>
<comment type="caution">
    <text evidence="4">The sequence shown here is derived from an EMBL/GenBank/DDBJ whole genome shotgun (WGS) entry which is preliminary data.</text>
</comment>
<dbReference type="EMBL" id="SSXH01000302">
    <property type="protein sequence ID" value="THJ74180.1"/>
    <property type="molecule type" value="Genomic_DNA"/>
</dbReference>
<dbReference type="Gene3D" id="1.10.10.1320">
    <property type="entry name" value="Anti-sigma factor, zinc-finger domain"/>
    <property type="match status" value="1"/>
</dbReference>
<evidence type="ECO:0000256" key="3">
    <source>
        <dbReference type="SAM" id="MobiDB-lite"/>
    </source>
</evidence>
<dbReference type="RefSeq" id="WP_136448389.1">
    <property type="nucleotide sequence ID" value="NZ_SSXH01000302.1"/>
</dbReference>
<keyword evidence="2" id="KW-0804">Transcription</keyword>
<evidence type="ECO:0000256" key="2">
    <source>
        <dbReference type="ARBA" id="ARBA00023163"/>
    </source>
</evidence>
<dbReference type="Proteomes" id="UP000305282">
    <property type="component" value="Unassembled WGS sequence"/>
</dbReference>
<proteinExistence type="predicted"/>